<dbReference type="CDD" id="cd00093">
    <property type="entry name" value="HTH_XRE"/>
    <property type="match status" value="1"/>
</dbReference>
<dbReference type="Gene3D" id="1.10.260.40">
    <property type="entry name" value="lambda repressor-like DNA-binding domains"/>
    <property type="match status" value="1"/>
</dbReference>
<comment type="caution">
    <text evidence="3">The sequence shown here is derived from an EMBL/GenBank/DDBJ whole genome shotgun (WGS) entry which is preliminary data.</text>
</comment>
<dbReference type="SMART" id="SM00530">
    <property type="entry name" value="HTH_XRE"/>
    <property type="match status" value="1"/>
</dbReference>
<proteinExistence type="inferred from homology"/>
<dbReference type="InterPro" id="IPR001387">
    <property type="entry name" value="Cro/C1-type_HTH"/>
</dbReference>
<feature type="domain" description="HTH cro/C1-type" evidence="2">
    <location>
        <begin position="14"/>
        <end position="69"/>
    </location>
</feature>
<dbReference type="SUPFAM" id="SSF47413">
    <property type="entry name" value="lambda repressor-like DNA-binding domains"/>
    <property type="match status" value="1"/>
</dbReference>
<dbReference type="Proteomes" id="UP000705867">
    <property type="component" value="Unassembled WGS sequence"/>
</dbReference>
<sequence>MSKLDEAIFQGSRLRLARTFHGLTLAELGEQVSASRQYMQRLEGDPGTYPSKDMLYALAEILYVEPSFFFEPLVGEVSEEECHFRKLKTTPQNIRSRALSYGTIFNQIILYLEQALELPAINIPKIKVETREDVERAAENCRKHWKLYLDAPINNMTRTLEHAGCIVTTFNGVSEKIDAFSYFRTRPIVVRNTAKSSTSRFRFDLAHELGHLVMHNDVEVGDPALEEQANHFASAFLLPRVAFIQEFPKSNRVSWSDFLQIKKRWGVSVQAIIRRAYDLGLINAVQYRNANVYISRNNKRRDEGPETEPKQEPMEIIPVAFEQLGNTYGITAANVATKLGLKCLILERFGIFYDNSQPANTRENIIYLEEHRIIRKR</sequence>
<evidence type="ECO:0000259" key="2">
    <source>
        <dbReference type="PROSITE" id="PS50943"/>
    </source>
</evidence>
<protein>
    <submittedName>
        <fullName evidence="3">ImmA/IrrE family metallo-endopeptidase</fullName>
    </submittedName>
</protein>
<dbReference type="PANTHER" id="PTHR43236:SF1">
    <property type="entry name" value="BLL7220 PROTEIN"/>
    <property type="match status" value="1"/>
</dbReference>
<evidence type="ECO:0000313" key="4">
    <source>
        <dbReference type="Proteomes" id="UP000705867"/>
    </source>
</evidence>
<comment type="similarity">
    <text evidence="1">Belongs to the short-chain fatty acyl-CoA assimilation regulator (ScfR) family.</text>
</comment>
<dbReference type="GO" id="GO:0003677">
    <property type="term" value="F:DNA binding"/>
    <property type="evidence" value="ECO:0007669"/>
    <property type="project" value="InterPro"/>
</dbReference>
<name>A0A953SI69_9BACT</name>
<gene>
    <name evidence="3" type="ORF">K8I29_20005</name>
</gene>
<evidence type="ECO:0000256" key="1">
    <source>
        <dbReference type="ARBA" id="ARBA00007227"/>
    </source>
</evidence>
<evidence type="ECO:0000313" key="3">
    <source>
        <dbReference type="EMBL" id="MBZ0158488.1"/>
    </source>
</evidence>
<dbReference type="InterPro" id="IPR052345">
    <property type="entry name" value="Rad_response_metalloprotease"/>
</dbReference>
<dbReference type="Gene3D" id="1.10.10.2910">
    <property type="match status" value="1"/>
</dbReference>
<dbReference type="InterPro" id="IPR010982">
    <property type="entry name" value="Lambda_DNA-bd_dom_sf"/>
</dbReference>
<dbReference type="Pfam" id="PF06114">
    <property type="entry name" value="Peptidase_M78"/>
    <property type="match status" value="1"/>
</dbReference>
<dbReference type="PANTHER" id="PTHR43236">
    <property type="entry name" value="ANTITOXIN HIGA1"/>
    <property type="match status" value="1"/>
</dbReference>
<organism evidence="3 4">
    <name type="scientific">Candidatus Nitrobium versatile</name>
    <dbReference type="NCBI Taxonomy" id="2884831"/>
    <lineage>
        <taxon>Bacteria</taxon>
        <taxon>Pseudomonadati</taxon>
        <taxon>Nitrospirota</taxon>
        <taxon>Nitrospiria</taxon>
        <taxon>Nitrospirales</taxon>
        <taxon>Nitrospiraceae</taxon>
        <taxon>Candidatus Nitrobium</taxon>
    </lineage>
</organism>
<dbReference type="InterPro" id="IPR010359">
    <property type="entry name" value="IrrE_HExxH"/>
</dbReference>
<dbReference type="EMBL" id="JAIOIV010000156">
    <property type="protein sequence ID" value="MBZ0158488.1"/>
    <property type="molecule type" value="Genomic_DNA"/>
</dbReference>
<accession>A0A953SI69</accession>
<dbReference type="PROSITE" id="PS50943">
    <property type="entry name" value="HTH_CROC1"/>
    <property type="match status" value="1"/>
</dbReference>
<dbReference type="AlphaFoldDB" id="A0A953SI69"/>
<reference evidence="3" key="2">
    <citation type="submission" date="2021-08" db="EMBL/GenBank/DDBJ databases">
        <authorList>
            <person name="Dalcin Martins P."/>
        </authorList>
    </citation>
    <scope>NUCLEOTIDE SEQUENCE</scope>
    <source>
        <strain evidence="3">MAG_39</strain>
    </source>
</reference>
<reference evidence="3" key="1">
    <citation type="journal article" date="2021" name="bioRxiv">
        <title>Unraveling nitrogen, sulfur and carbon metabolic pathways and microbial community transcriptional responses to substrate deprivation and toxicity stresses in a bioreactor mimicking anoxic brackish coastal sediment conditions.</title>
        <authorList>
            <person name="Martins P.D."/>
            <person name="Echeveste M.J."/>
            <person name="Arshad A."/>
            <person name="Kurth J."/>
            <person name="Ouboter H."/>
            <person name="Jetten M.S.M."/>
            <person name="Welte C.U."/>
        </authorList>
    </citation>
    <scope>NUCLEOTIDE SEQUENCE</scope>
    <source>
        <strain evidence="3">MAG_39</strain>
    </source>
</reference>